<evidence type="ECO:0000313" key="9">
    <source>
        <dbReference type="Proteomes" id="UP000887565"/>
    </source>
</evidence>
<name>A0A915L7A1_ROMCU</name>
<keyword evidence="3" id="KW-0378">Hydrolase</keyword>
<keyword evidence="4" id="KW-0347">Helicase</keyword>
<feature type="short sequence motif" description="Q motif" evidence="6">
    <location>
        <begin position="186"/>
        <end position="215"/>
    </location>
</feature>
<proteinExistence type="predicted"/>
<dbReference type="AlphaFoldDB" id="A0A915L7A1"/>
<dbReference type="InterPro" id="IPR027417">
    <property type="entry name" value="P-loop_NTPase"/>
</dbReference>
<dbReference type="GO" id="GO:0005524">
    <property type="term" value="F:ATP binding"/>
    <property type="evidence" value="ECO:0007669"/>
    <property type="project" value="UniProtKB-KW"/>
</dbReference>
<evidence type="ECO:0000259" key="8">
    <source>
        <dbReference type="PROSITE" id="PS51195"/>
    </source>
</evidence>
<evidence type="ECO:0000256" key="6">
    <source>
        <dbReference type="PROSITE-ProRule" id="PRU00552"/>
    </source>
</evidence>
<reference evidence="10" key="1">
    <citation type="submission" date="2022-11" db="UniProtKB">
        <authorList>
            <consortium name="WormBaseParasite"/>
        </authorList>
    </citation>
    <scope>IDENTIFICATION</scope>
</reference>
<evidence type="ECO:0000256" key="4">
    <source>
        <dbReference type="ARBA" id="ARBA00022806"/>
    </source>
</evidence>
<dbReference type="Proteomes" id="UP000887565">
    <property type="component" value="Unplaced"/>
</dbReference>
<keyword evidence="9" id="KW-1185">Reference proteome</keyword>
<dbReference type="Gene3D" id="3.40.50.300">
    <property type="entry name" value="P-loop containing nucleotide triphosphate hydrolases"/>
    <property type="match status" value="1"/>
</dbReference>
<sequence length="221" mass="25076">MSAPAPAKMSARGQPTSIPYQKISSDSAEEIMSDAEDYVPYVRVKDRRREKMLRQGLLSKISAIDHEEDVPVAKLENDSDDEEKKAQTSLLDQHTDMKKRYETESAKETTIDKKLQEEEKILESVAGRTALMAAAELAKGIQYKDAIKTSWRPPKYILRQSTSKQERLRRKYGVSAEGDSVPPLIRTFKEMKFNQSLIDTLKTMMKVEKPTPIQMQGLPVA</sequence>
<dbReference type="PROSITE" id="PS51195">
    <property type="entry name" value="Q_MOTIF"/>
    <property type="match status" value="1"/>
</dbReference>
<dbReference type="GO" id="GO:0003724">
    <property type="term" value="F:RNA helicase activity"/>
    <property type="evidence" value="ECO:0007669"/>
    <property type="project" value="UniProtKB-EC"/>
</dbReference>
<evidence type="ECO:0000256" key="7">
    <source>
        <dbReference type="SAM" id="MobiDB-lite"/>
    </source>
</evidence>
<feature type="region of interest" description="Disordered" evidence="7">
    <location>
        <begin position="1"/>
        <end position="20"/>
    </location>
</feature>
<feature type="domain" description="DEAD-box RNA helicase Q" evidence="8">
    <location>
        <begin position="186"/>
        <end position="215"/>
    </location>
</feature>
<feature type="compositionally biased region" description="Basic and acidic residues" evidence="7">
    <location>
        <begin position="93"/>
        <end position="105"/>
    </location>
</feature>
<evidence type="ECO:0000256" key="2">
    <source>
        <dbReference type="ARBA" id="ARBA00022741"/>
    </source>
</evidence>
<keyword evidence="2" id="KW-0547">Nucleotide-binding</keyword>
<feature type="compositionally biased region" description="Basic and acidic residues" evidence="7">
    <location>
        <begin position="72"/>
        <end position="86"/>
    </location>
</feature>
<dbReference type="EC" id="3.6.4.13" evidence="1"/>
<protein>
    <recommendedName>
        <fullName evidence="1">RNA helicase</fullName>
        <ecNumber evidence="1">3.6.4.13</ecNumber>
    </recommendedName>
</protein>
<evidence type="ECO:0000313" key="10">
    <source>
        <dbReference type="WBParaSite" id="nRc.2.0.1.t46914-RA"/>
    </source>
</evidence>
<accession>A0A915L7A1</accession>
<feature type="region of interest" description="Disordered" evidence="7">
    <location>
        <begin position="72"/>
        <end position="105"/>
    </location>
</feature>
<evidence type="ECO:0000256" key="3">
    <source>
        <dbReference type="ARBA" id="ARBA00022801"/>
    </source>
</evidence>
<dbReference type="InterPro" id="IPR014014">
    <property type="entry name" value="RNA_helicase_DEAD_Q_motif"/>
</dbReference>
<dbReference type="GO" id="GO:0016787">
    <property type="term" value="F:hydrolase activity"/>
    <property type="evidence" value="ECO:0007669"/>
    <property type="project" value="UniProtKB-KW"/>
</dbReference>
<evidence type="ECO:0000256" key="5">
    <source>
        <dbReference type="ARBA" id="ARBA00022840"/>
    </source>
</evidence>
<organism evidence="9 10">
    <name type="scientific">Romanomermis culicivorax</name>
    <name type="common">Nematode worm</name>
    <dbReference type="NCBI Taxonomy" id="13658"/>
    <lineage>
        <taxon>Eukaryota</taxon>
        <taxon>Metazoa</taxon>
        <taxon>Ecdysozoa</taxon>
        <taxon>Nematoda</taxon>
        <taxon>Enoplea</taxon>
        <taxon>Dorylaimia</taxon>
        <taxon>Mermithida</taxon>
        <taxon>Mermithoidea</taxon>
        <taxon>Mermithidae</taxon>
        <taxon>Romanomermis</taxon>
    </lineage>
</organism>
<dbReference type="OMA" id="IDHEEDV"/>
<keyword evidence="5" id="KW-0067">ATP-binding</keyword>
<dbReference type="WBParaSite" id="nRc.2.0.1.t46914-RA">
    <property type="protein sequence ID" value="nRc.2.0.1.t46914-RA"/>
    <property type="gene ID" value="nRc.2.0.1.g46914"/>
</dbReference>
<evidence type="ECO:0000256" key="1">
    <source>
        <dbReference type="ARBA" id="ARBA00012552"/>
    </source>
</evidence>